<keyword evidence="6" id="KW-0406">Ion transport</keyword>
<dbReference type="Gene3D" id="3.40.50.300">
    <property type="entry name" value="P-loop containing nucleotide triphosphate hydrolases"/>
    <property type="match status" value="2"/>
</dbReference>
<evidence type="ECO:0000313" key="11">
    <source>
        <dbReference type="Proteomes" id="UP000182652"/>
    </source>
</evidence>
<dbReference type="SUPFAM" id="SSF52540">
    <property type="entry name" value="P-loop containing nucleoside triphosphate hydrolases"/>
    <property type="match status" value="1"/>
</dbReference>
<evidence type="ECO:0000256" key="8">
    <source>
        <dbReference type="SAM" id="MobiDB-lite"/>
    </source>
</evidence>
<organism evidence="10 11">
    <name type="scientific">Arthrobacter woluwensis</name>
    <dbReference type="NCBI Taxonomy" id="156980"/>
    <lineage>
        <taxon>Bacteria</taxon>
        <taxon>Bacillati</taxon>
        <taxon>Actinomycetota</taxon>
        <taxon>Actinomycetes</taxon>
        <taxon>Micrococcales</taxon>
        <taxon>Micrococcaceae</taxon>
        <taxon>Arthrobacter</taxon>
    </lineage>
</organism>
<dbReference type="Pfam" id="PF13476">
    <property type="entry name" value="AAA_23"/>
    <property type="match status" value="1"/>
</dbReference>
<evidence type="ECO:0000256" key="6">
    <source>
        <dbReference type="ARBA" id="ARBA00023065"/>
    </source>
</evidence>
<dbReference type="GO" id="GO:0006826">
    <property type="term" value="P:iron ion transport"/>
    <property type="evidence" value="ECO:0007669"/>
    <property type="project" value="UniProtKB-KW"/>
</dbReference>
<evidence type="ECO:0000256" key="3">
    <source>
        <dbReference type="ARBA" id="ARBA00022475"/>
    </source>
</evidence>
<evidence type="ECO:0000256" key="7">
    <source>
        <dbReference type="ARBA" id="ARBA00023136"/>
    </source>
</evidence>
<evidence type="ECO:0000256" key="5">
    <source>
        <dbReference type="ARBA" id="ARBA00023004"/>
    </source>
</evidence>
<dbReference type="AlphaFoldDB" id="A0A1H4L2V5"/>
<keyword evidence="4" id="KW-0410">Iron transport</keyword>
<evidence type="ECO:0000256" key="4">
    <source>
        <dbReference type="ARBA" id="ARBA00022496"/>
    </source>
</evidence>
<sequence>MQWAEYPIRRVEPDDRRPAPRDEWPATLPPVAQLLDEGLDLGPATVFVGDNGTGKSTLVEAIALAFGFSPEGGSTGAMHSTRVSESPLHEHLRLVRNAGASRRGYFLRAEAMHGFFTYLERNPGTGPEAVFHELSHGESFLELAVERFRGAGLWILDEPESALSLSGCLALMGILKDLLDRGDSQVILSTHSPLLAALPGATIYEVGAWGLRAEPWDDLDLVKNWRNFLNEPERYLRHL</sequence>
<dbReference type="GO" id="GO:0005886">
    <property type="term" value="C:plasma membrane"/>
    <property type="evidence" value="ECO:0007669"/>
    <property type="project" value="UniProtKB-SubCell"/>
</dbReference>
<dbReference type="RefSeq" id="WP_066216421.1">
    <property type="nucleotide sequence ID" value="NZ_FNSN01000003.1"/>
</dbReference>
<name>A0A1H4L2V5_9MICC</name>
<evidence type="ECO:0000259" key="9">
    <source>
        <dbReference type="SMART" id="SM00382"/>
    </source>
</evidence>
<dbReference type="GO" id="GO:0016887">
    <property type="term" value="F:ATP hydrolysis activity"/>
    <property type="evidence" value="ECO:0007669"/>
    <property type="project" value="InterPro"/>
</dbReference>
<dbReference type="PANTHER" id="PTHR42771:SF2">
    <property type="entry name" value="IRON(3+)-HYDROXAMATE IMPORT ATP-BINDING PROTEIN FHUC"/>
    <property type="match status" value="1"/>
</dbReference>
<evidence type="ECO:0000256" key="1">
    <source>
        <dbReference type="ARBA" id="ARBA00004202"/>
    </source>
</evidence>
<keyword evidence="2" id="KW-0813">Transport</keyword>
<dbReference type="InterPro" id="IPR003593">
    <property type="entry name" value="AAA+_ATPase"/>
</dbReference>
<feature type="domain" description="AAA+ ATPase" evidence="9">
    <location>
        <begin position="41"/>
        <end position="208"/>
    </location>
</feature>
<accession>A0A1H4L2V5</accession>
<protein>
    <submittedName>
        <fullName evidence="10">Predicted ATPase</fullName>
    </submittedName>
</protein>
<proteinExistence type="predicted"/>
<gene>
    <name evidence="10" type="ORF">SAMN04489745_0866</name>
</gene>
<comment type="subcellular location">
    <subcellularLocation>
        <location evidence="1">Cell membrane</location>
        <topology evidence="1">Peripheral membrane protein</topology>
    </subcellularLocation>
</comment>
<keyword evidence="11" id="KW-1185">Reference proteome</keyword>
<feature type="compositionally biased region" description="Basic and acidic residues" evidence="8">
    <location>
        <begin position="7"/>
        <end position="24"/>
    </location>
</feature>
<dbReference type="InterPro" id="IPR051535">
    <property type="entry name" value="Siderophore_ABC-ATPase"/>
</dbReference>
<keyword evidence="5" id="KW-0408">Iron</keyword>
<dbReference type="GO" id="GO:0006302">
    <property type="term" value="P:double-strand break repair"/>
    <property type="evidence" value="ECO:0007669"/>
    <property type="project" value="InterPro"/>
</dbReference>
<dbReference type="Proteomes" id="UP000182652">
    <property type="component" value="Unassembled WGS sequence"/>
</dbReference>
<dbReference type="PANTHER" id="PTHR42771">
    <property type="entry name" value="IRON(3+)-HYDROXAMATE IMPORT ATP-BINDING PROTEIN FHUC"/>
    <property type="match status" value="1"/>
</dbReference>
<dbReference type="InterPro" id="IPR038729">
    <property type="entry name" value="Rad50/SbcC_AAA"/>
</dbReference>
<reference evidence="10 11" key="1">
    <citation type="submission" date="2016-10" db="EMBL/GenBank/DDBJ databases">
        <authorList>
            <person name="de Groot N.N."/>
        </authorList>
    </citation>
    <scope>NUCLEOTIDE SEQUENCE [LARGE SCALE GENOMIC DNA]</scope>
    <source>
        <strain evidence="10 11">DSM 10495</strain>
    </source>
</reference>
<evidence type="ECO:0000313" key="10">
    <source>
        <dbReference type="EMBL" id="SEB65100.1"/>
    </source>
</evidence>
<dbReference type="InterPro" id="IPR027417">
    <property type="entry name" value="P-loop_NTPase"/>
</dbReference>
<dbReference type="SMART" id="SM00382">
    <property type="entry name" value="AAA"/>
    <property type="match status" value="1"/>
</dbReference>
<evidence type="ECO:0000256" key="2">
    <source>
        <dbReference type="ARBA" id="ARBA00022448"/>
    </source>
</evidence>
<keyword evidence="7" id="KW-0472">Membrane</keyword>
<feature type="region of interest" description="Disordered" evidence="8">
    <location>
        <begin position="1"/>
        <end position="24"/>
    </location>
</feature>
<dbReference type="EMBL" id="FNSN01000003">
    <property type="protein sequence ID" value="SEB65100.1"/>
    <property type="molecule type" value="Genomic_DNA"/>
</dbReference>
<keyword evidence="3" id="KW-1003">Cell membrane</keyword>